<evidence type="ECO:0000313" key="2">
    <source>
        <dbReference type="Proteomes" id="UP000294843"/>
    </source>
</evidence>
<name>A0A4R6C001_9STAP</name>
<dbReference type="OrthoDB" id="9974662at2"/>
<dbReference type="EMBL" id="SCWF01000007">
    <property type="protein sequence ID" value="TDM13782.1"/>
    <property type="molecule type" value="Genomic_DNA"/>
</dbReference>
<gene>
    <name evidence="1" type="ORF">ERX55_07245</name>
</gene>
<organism evidence="1 2">
    <name type="scientific">Macrococcus bovicus</name>
    <dbReference type="NCBI Taxonomy" id="69968"/>
    <lineage>
        <taxon>Bacteria</taxon>
        <taxon>Bacillati</taxon>
        <taxon>Bacillota</taxon>
        <taxon>Bacilli</taxon>
        <taxon>Bacillales</taxon>
        <taxon>Staphylococcaceae</taxon>
        <taxon>Macrococcus</taxon>
    </lineage>
</organism>
<evidence type="ECO:0000313" key="1">
    <source>
        <dbReference type="EMBL" id="TDM13782.1"/>
    </source>
</evidence>
<proteinExistence type="predicted"/>
<dbReference type="AlphaFoldDB" id="A0A4R6C001"/>
<dbReference type="RefSeq" id="WP_133451907.1">
    <property type="nucleotide sequence ID" value="NZ_SCWF01000007.1"/>
</dbReference>
<reference evidence="1 2" key="1">
    <citation type="submission" date="2019-01" db="EMBL/GenBank/DDBJ databases">
        <title>Draft genome sequences of the type strains of six Macrococcus species.</title>
        <authorList>
            <person name="Mazhar S."/>
            <person name="Altermann E."/>
            <person name="Hill C."/>
            <person name="Mcauliffe O."/>
        </authorList>
    </citation>
    <scope>NUCLEOTIDE SEQUENCE [LARGE SCALE GENOMIC DNA]</scope>
    <source>
        <strain evidence="1 2">ATCC 51825</strain>
    </source>
</reference>
<sequence length="482" mass="57830">MNNNDLVHIQLQSNKKGHSGRKIPLSRQQIIENEHNQLEPHEYFFLLDPELAEKYNGKIPSGSTPKTLLKTAKQFYKEVTKIQNENDKRKNYYLLGSLHNSDGSPVTREDNRLPDEITFIFRALLLIGLKHRTLDRKPRAYNSWLSYFGFINYQLLKDQILYYDDKKIKIKQDDNKEIFVNEINYILNKLFNYKVTKRDIAYNQEVETVLTSSELVNNFNIYISRILDLLNYQLKQSLFRLEKDKMIEVNAVKIGIEVKPFTVKNKAGIEVTKYREVGHVELSNDEWHALAELQIRLKDELNLHDYNNYQLFKNKRYRKHLKKVLQKEGLKTDATHRYFDKVYTAYSIIRMFTNKELENYLDNNIKLKEYYLLELHELIYKFRIEQDRSLDNKLSNYKKNNIKRLENEYQEMINAPKGEERRIGKPIDMKAFYTNQYEAKIFNSKLYSDYIFKMKDILLTDRHKDELEQKLIHDPQHVKKLK</sequence>
<comment type="caution">
    <text evidence="1">The sequence shown here is derived from an EMBL/GenBank/DDBJ whole genome shotgun (WGS) entry which is preliminary data.</text>
</comment>
<accession>A0A4R6C001</accession>
<dbReference type="Proteomes" id="UP000294843">
    <property type="component" value="Unassembled WGS sequence"/>
</dbReference>
<keyword evidence="2" id="KW-1185">Reference proteome</keyword>
<protein>
    <submittedName>
        <fullName evidence="1">Uncharacterized protein</fullName>
    </submittedName>
</protein>